<feature type="compositionally biased region" description="Polar residues" evidence="1">
    <location>
        <begin position="378"/>
        <end position="387"/>
    </location>
</feature>
<name>A0A2J6QKG1_9HELO</name>
<sequence length="969" mass="108851">MLSIIPDFTQIEFKKIKADSERKHENSNAMPSLSDLPILRIVMPYLVRLWVYVTQAYARIRTPRTITQNPIFWYYRYMLKVWLVAVLSYVLICLYFALLTVSLPASRLHQVLAGLTECARRSNINRCTSQDYQCDWLQRECWALGACLSNSKHHLIISEIVQQWIRQFWSSFYWFVGLLSLYTAMIVRVPQGTVASVLNRSAGITPGTAPRTVPATTRRTPRLTPADRDAIARWGLNTQAIQRGINIAAPLTTHFTPTAAEARAREILNAAREHRTRAPTSAPLIQNRTSAVAEVRRRGILGARGRQRATNPNAAPLHPPVPAALHIPRRALAQQSRRVPLIREDAASGLGVFAGVGIPPDPEQARRLQEFGMRAARSQGQAPNDRNPNPEGRLRAAAHEGDYRLLLDEADRPFHIVYNAEGRNANPVQRAWLVDLGIIEPQDPPFQVSEEEERQVVIRTHASFDPGQAQRLDQAGLHPYSFSTIGDIDGNLIDDPRPPRGRLNHDPNNHMNGFTDEAGRHFVIRDGGGYSIPHAEAAEIFGLPDRNQTRRLWASDRFTRRLDENLPAGHSLRTSFEFTGRLNRDPTHPTAFVDRAGRQFEIVDSSQNPIPLDEAERILRVGEFAGASEVGVSDGQNANTQSPSQPVIEVQAPTATQSYIGEVVDHPATARVSIEHLRRHRRRLTVSVWSPPGQYRPLRVQPQGLLRVGNPADAPPGAPEHHWVDLPVAEGSQPAQPAIFRIMRNREGGEQELYDLEPQEVLDVLNGPLPAAQATSPGYEGFLEEVGIPDWFDLNQELPLTDAMADFFETDEARAHTLIQNDLYPVPVGSFGALPEPVRLPEGELRRPTEAPLHPYMMLDDAGRHFIVIDYRDRHPTHAVNPRWVEIIQENERGQRPEMLQQAAALPIVDNFLTHNNLVSYAHPDPPQASRAQWPQGELRSVEENSAFFARRDRDQVLCILSRRSPTCE</sequence>
<feature type="transmembrane region" description="Helical" evidence="2">
    <location>
        <begin position="79"/>
        <end position="98"/>
    </location>
</feature>
<evidence type="ECO:0000256" key="2">
    <source>
        <dbReference type="SAM" id="Phobius"/>
    </source>
</evidence>
<evidence type="ECO:0000313" key="3">
    <source>
        <dbReference type="EMBL" id="PMD26762.1"/>
    </source>
</evidence>
<evidence type="ECO:0000256" key="1">
    <source>
        <dbReference type="SAM" id="MobiDB-lite"/>
    </source>
</evidence>
<keyword evidence="2" id="KW-0472">Membrane</keyword>
<keyword evidence="2" id="KW-0812">Transmembrane</keyword>
<dbReference type="EMBL" id="KZ613467">
    <property type="protein sequence ID" value="PMD26762.1"/>
    <property type="molecule type" value="Genomic_DNA"/>
</dbReference>
<dbReference type="AlphaFoldDB" id="A0A2J6QKG1"/>
<dbReference type="Proteomes" id="UP000235672">
    <property type="component" value="Unassembled WGS sequence"/>
</dbReference>
<gene>
    <name evidence="3" type="ORF">NA56DRAFT_296359</name>
</gene>
<protein>
    <submittedName>
        <fullName evidence="3">Uncharacterized protein</fullName>
    </submittedName>
</protein>
<keyword evidence="4" id="KW-1185">Reference proteome</keyword>
<keyword evidence="2" id="KW-1133">Transmembrane helix</keyword>
<evidence type="ECO:0000313" key="4">
    <source>
        <dbReference type="Proteomes" id="UP000235672"/>
    </source>
</evidence>
<accession>A0A2J6QKG1</accession>
<dbReference type="OrthoDB" id="3565167at2759"/>
<proteinExistence type="predicted"/>
<feature type="transmembrane region" description="Helical" evidence="2">
    <location>
        <begin position="38"/>
        <end position="58"/>
    </location>
</feature>
<feature type="region of interest" description="Disordered" evidence="1">
    <location>
        <begin position="374"/>
        <end position="393"/>
    </location>
</feature>
<organism evidence="3 4">
    <name type="scientific">Hyaloscypha hepaticicola</name>
    <dbReference type="NCBI Taxonomy" id="2082293"/>
    <lineage>
        <taxon>Eukaryota</taxon>
        <taxon>Fungi</taxon>
        <taxon>Dikarya</taxon>
        <taxon>Ascomycota</taxon>
        <taxon>Pezizomycotina</taxon>
        <taxon>Leotiomycetes</taxon>
        <taxon>Helotiales</taxon>
        <taxon>Hyaloscyphaceae</taxon>
        <taxon>Hyaloscypha</taxon>
    </lineage>
</organism>
<reference evidence="3 4" key="1">
    <citation type="submission" date="2016-05" db="EMBL/GenBank/DDBJ databases">
        <title>A degradative enzymes factory behind the ericoid mycorrhizal symbiosis.</title>
        <authorList>
            <consortium name="DOE Joint Genome Institute"/>
            <person name="Martino E."/>
            <person name="Morin E."/>
            <person name="Grelet G."/>
            <person name="Kuo A."/>
            <person name="Kohler A."/>
            <person name="Daghino S."/>
            <person name="Barry K."/>
            <person name="Choi C."/>
            <person name="Cichocki N."/>
            <person name="Clum A."/>
            <person name="Copeland A."/>
            <person name="Hainaut M."/>
            <person name="Haridas S."/>
            <person name="Labutti K."/>
            <person name="Lindquist E."/>
            <person name="Lipzen A."/>
            <person name="Khouja H.-R."/>
            <person name="Murat C."/>
            <person name="Ohm R."/>
            <person name="Olson A."/>
            <person name="Spatafora J."/>
            <person name="Veneault-Fourrey C."/>
            <person name="Henrissat B."/>
            <person name="Grigoriev I."/>
            <person name="Martin F."/>
            <person name="Perotto S."/>
        </authorList>
    </citation>
    <scope>NUCLEOTIDE SEQUENCE [LARGE SCALE GENOMIC DNA]</scope>
    <source>
        <strain evidence="3 4">UAMH 7357</strain>
    </source>
</reference>